<dbReference type="InterPro" id="IPR008707">
    <property type="entry name" value="B-propeller_PilY1"/>
</dbReference>
<keyword evidence="5" id="KW-0106">Calcium</keyword>
<name>A0AAW9QAR1_9BURK</name>
<accession>A0AAW9QAR1</accession>
<keyword evidence="11" id="KW-1185">Reference proteome</keyword>
<evidence type="ECO:0000256" key="6">
    <source>
        <dbReference type="ARBA" id="ARBA00023263"/>
    </source>
</evidence>
<dbReference type="PROSITE" id="PS51257">
    <property type="entry name" value="PROKAR_LIPOPROTEIN"/>
    <property type="match status" value="1"/>
</dbReference>
<dbReference type="Gene3D" id="3.40.50.410">
    <property type="entry name" value="von Willebrand factor, type A domain"/>
    <property type="match status" value="1"/>
</dbReference>
<evidence type="ECO:0000256" key="3">
    <source>
        <dbReference type="ARBA" id="ARBA00022558"/>
    </source>
</evidence>
<dbReference type="SMART" id="SM00564">
    <property type="entry name" value="PQQ"/>
    <property type="match status" value="3"/>
</dbReference>
<evidence type="ECO:0000256" key="7">
    <source>
        <dbReference type="SAM" id="MobiDB-lite"/>
    </source>
</evidence>
<dbReference type="SUPFAM" id="SSF53300">
    <property type="entry name" value="vWA-like"/>
    <property type="match status" value="1"/>
</dbReference>
<dbReference type="GO" id="GO:0009289">
    <property type="term" value="C:pilus"/>
    <property type="evidence" value="ECO:0007669"/>
    <property type="project" value="UniProtKB-SubCell"/>
</dbReference>
<feature type="signal peptide" evidence="8">
    <location>
        <begin position="1"/>
        <end position="25"/>
    </location>
</feature>
<proteinExistence type="inferred from homology"/>
<comment type="subcellular location">
    <subcellularLocation>
        <location evidence="1">Fimbrium</location>
    </subcellularLocation>
</comment>
<gene>
    <name evidence="10" type="ORF">V4F39_02500</name>
</gene>
<dbReference type="InterPro" id="IPR036465">
    <property type="entry name" value="vWFA_dom_sf"/>
</dbReference>
<feature type="region of interest" description="Disordered" evidence="7">
    <location>
        <begin position="1032"/>
        <end position="1082"/>
    </location>
</feature>
<feature type="region of interest" description="Disordered" evidence="7">
    <location>
        <begin position="417"/>
        <end position="441"/>
    </location>
</feature>
<evidence type="ECO:0000256" key="5">
    <source>
        <dbReference type="ARBA" id="ARBA00022837"/>
    </source>
</evidence>
<dbReference type="GO" id="GO:0046872">
    <property type="term" value="F:metal ion binding"/>
    <property type="evidence" value="ECO:0007669"/>
    <property type="project" value="UniProtKB-KW"/>
</dbReference>
<evidence type="ECO:0000256" key="2">
    <source>
        <dbReference type="ARBA" id="ARBA00008387"/>
    </source>
</evidence>
<evidence type="ECO:0000259" key="9">
    <source>
        <dbReference type="Pfam" id="PF05567"/>
    </source>
</evidence>
<reference evidence="10 11" key="1">
    <citation type="submission" date="2024-02" db="EMBL/GenBank/DDBJ databases">
        <title>Genome sequence of Aquincola sp. MAHUQ-54.</title>
        <authorList>
            <person name="Huq M.A."/>
        </authorList>
    </citation>
    <scope>NUCLEOTIDE SEQUENCE [LARGE SCALE GENOMIC DNA]</scope>
    <source>
        <strain evidence="10 11">MAHUQ-54</strain>
    </source>
</reference>
<comment type="similarity">
    <text evidence="2">Belongs to the PilY1 family.</text>
</comment>
<evidence type="ECO:0000256" key="4">
    <source>
        <dbReference type="ARBA" id="ARBA00022723"/>
    </source>
</evidence>
<sequence>MKKLACIARSWIALAGLALSTAACATDVSKRPLRVDSNVKPNVIFGMDDSGSMDWEILVSADSGLIWWDRTTKSYWGDGGFLRTGWYYMYYLFPVDWGNGGNLYSEYSGVVPPSPQFAPARSAAYNPLYYNPSVTYAPWPTAFHDSQVQVYQNADPTAAKSHPAVPASITMNLTADRSFDIYYEAGMLRPDGTIGEDWAYISTSYFPATYWVLDDSCVASSHWASTCVVAPDGRKLRKYEIRPGNTFPSGRNYANEIQNFANWWSYYRKRKLMLAGAMGTVLDDLTGMRLGVVHFNSYNRVALTMYDADSGDSASNRHRVAGMFYTNPADGRTPTASTLNEIGQRYLTDNQVIQYSCQRNNAFIVTDGFANDSYTPPAYDAGLYGSGAPYQTTTPGSIADVALSYFTLNLRNGRTASGEGRALSDGRVPLTNQGVKNPDKNQNLHMNTYGITLGARGTIWPGITDPFAATFAWPYPAPDTAASIDDLWHATINGRGQMYVADDAQQAAINIRDGLNDMINQTGAQSAVAVSSPNLARSDGKAYMGLYTTGSWGGDVTANTLNTSTGAITTQVWSAAEQLNQRTSPRVISTFRSPFTAAAVGSRVSANAAGRAALFDFLRGSRSGEGTTYRRRTSVLGAVINAKPVVLDKVVYAASGEGMLHAFDADTGSELWAYVPGFVLSGMAATASRNYYFETLLDGTPSVAALSSTQKVLVAGRGAGGGGYYALDISAARQAMTEQQRGDTALWEIVHGGDFILGQSVGRPVVVNTRSHGWVALITQGYNGSTDGRGRLYMVSATTGALLRTFTVSGDSAGDLGLAQVTAALESDGRAVHVYGGDLQGNLWHFNLEDGTAARMATFMFCQQVQPITAAPEIVLVGKQRVVLVGTGRMLGPSDFNATTTQSFYAIKDDGATLAAEAVRNALVQRTVATNGSAQTMTGPALDWSQKSGWYFDLPSNLQVTTTPTAAYGGAVFTGNKTNTADCWAASSLFVIDFTTGKNLGRSEWVMTALSERSTASAALVFNPDKRCTGECSSGVGAPPPPKPPCASVVKSDGTTECKEIDPDTGVESRRNAWRQIRLGDR</sequence>
<keyword evidence="4" id="KW-0479">Metal-binding</keyword>
<dbReference type="EMBL" id="JAZIBG010000009">
    <property type="protein sequence ID" value="MEF7612764.1"/>
    <property type="molecule type" value="Genomic_DNA"/>
</dbReference>
<evidence type="ECO:0000256" key="8">
    <source>
        <dbReference type="SAM" id="SignalP"/>
    </source>
</evidence>
<dbReference type="SUPFAM" id="SSF50998">
    <property type="entry name" value="Quinoprotein alcohol dehydrogenase-like"/>
    <property type="match status" value="1"/>
</dbReference>
<dbReference type="InterPro" id="IPR015943">
    <property type="entry name" value="WD40/YVTN_repeat-like_dom_sf"/>
</dbReference>
<comment type="caution">
    <text evidence="10">The sequence shown here is derived from an EMBL/GenBank/DDBJ whole genome shotgun (WGS) entry which is preliminary data.</text>
</comment>
<keyword evidence="3" id="KW-1029">Fimbrium biogenesis</keyword>
<dbReference type="InterPro" id="IPR011047">
    <property type="entry name" value="Quinoprotein_ADH-like_sf"/>
</dbReference>
<evidence type="ECO:0000256" key="1">
    <source>
        <dbReference type="ARBA" id="ARBA00004561"/>
    </source>
</evidence>
<keyword evidence="8" id="KW-0732">Signal</keyword>
<dbReference type="RefSeq" id="WP_332287658.1">
    <property type="nucleotide sequence ID" value="NZ_JAZIBG010000009.1"/>
</dbReference>
<evidence type="ECO:0000313" key="10">
    <source>
        <dbReference type="EMBL" id="MEF7612764.1"/>
    </source>
</evidence>
<organism evidence="10 11">
    <name type="scientific">Aquincola agrisoli</name>
    <dbReference type="NCBI Taxonomy" id="3119538"/>
    <lineage>
        <taxon>Bacteria</taxon>
        <taxon>Pseudomonadati</taxon>
        <taxon>Pseudomonadota</taxon>
        <taxon>Betaproteobacteria</taxon>
        <taxon>Burkholderiales</taxon>
        <taxon>Sphaerotilaceae</taxon>
        <taxon>Aquincola</taxon>
    </lineage>
</organism>
<keyword evidence="6" id="KW-0281">Fimbrium</keyword>
<dbReference type="Proteomes" id="UP001336250">
    <property type="component" value="Unassembled WGS sequence"/>
</dbReference>
<dbReference type="InterPro" id="IPR018391">
    <property type="entry name" value="PQQ_b-propeller_rpt"/>
</dbReference>
<feature type="domain" description="PilY1 beta-propeller" evidence="9">
    <location>
        <begin position="650"/>
        <end position="919"/>
    </location>
</feature>
<dbReference type="Pfam" id="PF05567">
    <property type="entry name" value="T4P_PilY1"/>
    <property type="match status" value="1"/>
</dbReference>
<dbReference type="Gene3D" id="2.130.10.10">
    <property type="entry name" value="YVTN repeat-like/Quinoprotein amine dehydrogenase"/>
    <property type="match status" value="1"/>
</dbReference>
<dbReference type="AlphaFoldDB" id="A0AAW9QAR1"/>
<evidence type="ECO:0000313" key="11">
    <source>
        <dbReference type="Proteomes" id="UP001336250"/>
    </source>
</evidence>
<feature type="chain" id="PRO_5043914434" evidence="8">
    <location>
        <begin position="26"/>
        <end position="1082"/>
    </location>
</feature>
<feature type="compositionally biased region" description="Polar residues" evidence="7">
    <location>
        <begin position="430"/>
        <end position="441"/>
    </location>
</feature>
<protein>
    <submittedName>
        <fullName evidence="10">PilC/PilY family type IV pilus protein</fullName>
    </submittedName>
</protein>
<feature type="compositionally biased region" description="Basic and acidic residues" evidence="7">
    <location>
        <begin position="1054"/>
        <end position="1071"/>
    </location>
</feature>